<evidence type="ECO:0000313" key="5">
    <source>
        <dbReference type="Proteomes" id="UP000078356"/>
    </source>
</evidence>
<dbReference type="EMBL" id="CP022198">
    <property type="protein sequence ID" value="AXA64787.1"/>
    <property type="molecule type" value="Genomic_DNA"/>
</dbReference>
<dbReference type="RefSeq" id="WP_017642364.1">
    <property type="nucleotide sequence ID" value="NZ_CP013987.1"/>
</dbReference>
<organism evidence="1 4">
    <name type="scientific">Pseudomonas oryzihabitans</name>
    <dbReference type="NCBI Taxonomy" id="47885"/>
    <lineage>
        <taxon>Bacteria</taxon>
        <taxon>Pseudomonadati</taxon>
        <taxon>Pseudomonadota</taxon>
        <taxon>Gammaproteobacteria</taxon>
        <taxon>Pseudomonadales</taxon>
        <taxon>Pseudomonadaceae</taxon>
        <taxon>Pseudomonas</taxon>
    </lineage>
</organism>
<dbReference type="Proteomes" id="UP000064137">
    <property type="component" value="Chromosome"/>
</dbReference>
<evidence type="ECO:0000313" key="2">
    <source>
        <dbReference type="EMBL" id="AXA64787.1"/>
    </source>
</evidence>
<protein>
    <submittedName>
        <fullName evidence="1">Uncharacterized protein</fullName>
    </submittedName>
</protein>
<dbReference type="Proteomes" id="UP000250579">
    <property type="component" value="Chromosome"/>
</dbReference>
<dbReference type="EMBL" id="LWCR01000056">
    <property type="protein sequence ID" value="OAN24922.1"/>
    <property type="molecule type" value="Genomic_DNA"/>
</dbReference>
<dbReference type="EMBL" id="CP013987">
    <property type="protein sequence ID" value="ALZ82843.1"/>
    <property type="molecule type" value="Genomic_DNA"/>
</dbReference>
<name>A0A0U4VI80_9PSED</name>
<reference evidence="1 4" key="1">
    <citation type="submission" date="2016-01" db="EMBL/GenBank/DDBJ databases">
        <title>Annotation of Pseudomonas oryzihabitans USDA-ARS-USMARC-56511.</title>
        <authorList>
            <person name="Harhay G.P."/>
            <person name="Harhay D.M."/>
            <person name="Smith T.P.L."/>
            <person name="Bono J.L."/>
            <person name="Heaton M.P."/>
            <person name="Clawson M.L."/>
            <person name="Chitko-Mckown C.G."/>
            <person name="Capik S.F."/>
            <person name="DeDonder K.D."/>
            <person name="Apley M.D."/>
            <person name="Lubbers B.V."/>
            <person name="White B.J."/>
            <person name="Larson R.L."/>
        </authorList>
    </citation>
    <scope>NUCLEOTIDE SEQUENCE [LARGE SCALE GENOMIC DNA]</scope>
    <source>
        <strain evidence="1 4">USDA-ARS-USMARC-56511</strain>
    </source>
</reference>
<dbReference type="Proteomes" id="UP000078356">
    <property type="component" value="Unassembled WGS sequence"/>
</dbReference>
<sequence length="102" mass="11389">MEIDYGPSYAKLGIQFQYQWSTLLRDALKKHGITDAQAKAICGDFAFDLSKLIDEAEIKADGLSYRPVIAFTEDEETLLVQSAEFDYHEAAYATAAAAFEKK</sequence>
<dbReference type="KEGG" id="por:APT59_00970"/>
<gene>
    <name evidence="3" type="ORF">A4V15_07660</name>
    <name evidence="1" type="ORF">APT59_00970</name>
    <name evidence="2" type="ORF">CE139_02850</name>
</gene>
<accession>A0A0U4VI80</accession>
<dbReference type="OrthoDB" id="6891460at2"/>
<evidence type="ECO:0000313" key="3">
    <source>
        <dbReference type="EMBL" id="OAN24922.1"/>
    </source>
</evidence>
<evidence type="ECO:0000313" key="4">
    <source>
        <dbReference type="Proteomes" id="UP000064137"/>
    </source>
</evidence>
<evidence type="ECO:0000313" key="6">
    <source>
        <dbReference type="Proteomes" id="UP000250579"/>
    </source>
</evidence>
<evidence type="ECO:0000313" key="1">
    <source>
        <dbReference type="EMBL" id="ALZ82843.1"/>
    </source>
</evidence>
<reference evidence="2 6" key="3">
    <citation type="submission" date="2017-06" db="EMBL/GenBank/DDBJ databases">
        <title>Evolution towards high GC content and high-temperature stress adaptation in endophytic Pseudomonas oryzihabitans impacted its plant-growth promoting traits.</title>
        <authorList>
            <person name="Nascimento F.X."/>
        </authorList>
    </citation>
    <scope>NUCLEOTIDE SEQUENCE [LARGE SCALE GENOMIC DNA]</scope>
    <source>
        <strain evidence="2 6">MS8</strain>
    </source>
</reference>
<proteinExistence type="predicted"/>
<dbReference type="AlphaFoldDB" id="A0A0U4VI80"/>
<reference evidence="3 5" key="2">
    <citation type="submission" date="2016-04" db="EMBL/GenBank/DDBJ databases">
        <title>Draft Genome Sequences of Staphylococcus capitis Strain H36, S. capitis Strain H65, S. cohnii Strain H62, S. hominis Strain H69, Mycobacterium iranicum Strain H39, Plantibacter sp. Strain H53, Pseudomonas oryzihabitans Strain H72, and Microbacterium sp. Strain H83, isolated from residential settings.</title>
        <authorList>
            <person name="Lymperopoulou D."/>
            <person name="Adams R.I."/>
            <person name="Lindow S."/>
            <person name="Coil D.A."/>
            <person name="Jospin G."/>
            <person name="Eisen J.A."/>
        </authorList>
    </citation>
    <scope>NUCLEOTIDE SEQUENCE [LARGE SCALE GENOMIC DNA]</scope>
    <source>
        <strain evidence="3 5">H72</strain>
    </source>
</reference>